<evidence type="ECO:0000256" key="2">
    <source>
        <dbReference type="SAM" id="SignalP"/>
    </source>
</evidence>
<feature type="compositionally biased region" description="Gly residues" evidence="1">
    <location>
        <begin position="231"/>
        <end position="242"/>
    </location>
</feature>
<organism evidence="3 4">
    <name type="scientific">Pseudomonas capeferrum</name>
    <dbReference type="NCBI Taxonomy" id="1495066"/>
    <lineage>
        <taxon>Bacteria</taxon>
        <taxon>Pseudomonadati</taxon>
        <taxon>Pseudomonadota</taxon>
        <taxon>Gammaproteobacteria</taxon>
        <taxon>Pseudomonadales</taxon>
        <taxon>Pseudomonadaceae</taxon>
        <taxon>Pseudomonas</taxon>
    </lineage>
</organism>
<dbReference type="EMBL" id="CP116669">
    <property type="protein sequence ID" value="WCI01850.1"/>
    <property type="molecule type" value="Genomic_DNA"/>
</dbReference>
<feature type="chain" id="PRO_5045544104" evidence="2">
    <location>
        <begin position="25"/>
        <end position="242"/>
    </location>
</feature>
<gene>
    <name evidence="3" type="ORF">PMC74_08185</name>
</gene>
<keyword evidence="4" id="KW-1185">Reference proteome</keyword>
<evidence type="ECO:0000313" key="4">
    <source>
        <dbReference type="Proteomes" id="UP001214301"/>
    </source>
</evidence>
<protein>
    <submittedName>
        <fullName evidence="3">DUF1190 domain-containing protein</fullName>
    </submittedName>
</protein>
<accession>A0ABY7RDK8</accession>
<evidence type="ECO:0000256" key="1">
    <source>
        <dbReference type="SAM" id="MobiDB-lite"/>
    </source>
</evidence>
<feature type="compositionally biased region" description="Gly residues" evidence="1">
    <location>
        <begin position="192"/>
        <end position="203"/>
    </location>
</feature>
<proteinExistence type="predicted"/>
<dbReference type="PROSITE" id="PS51257">
    <property type="entry name" value="PROKAR_LIPOPROTEIN"/>
    <property type="match status" value="1"/>
</dbReference>
<evidence type="ECO:0000313" key="3">
    <source>
        <dbReference type="EMBL" id="WCI01850.1"/>
    </source>
</evidence>
<dbReference type="Proteomes" id="UP001214301">
    <property type="component" value="Chromosome"/>
</dbReference>
<name>A0ABY7RDK8_9PSED</name>
<feature type="region of interest" description="Disordered" evidence="1">
    <location>
        <begin position="162"/>
        <end position="242"/>
    </location>
</feature>
<feature type="signal peptide" evidence="2">
    <location>
        <begin position="1"/>
        <end position="24"/>
    </location>
</feature>
<sequence length="242" mass="24974">MKSPMRRSSVKLVLASSLPLALTACSPQEETYTVSQQVNYGSVEACVNDKVPEKACNDAYKQALAEYRRTAPTYVSKPDCEAEFAPDGCQIGAGGRYMPRMSGFELDTAGEVTQSQVDAAHAQGGGYGHVATAVVAGMLLGQMTNSADRRYRAQPLYTYRDGAGQRSGLLGQRYGSAGGIQRNKDEQSSSGGSSGGGGAGYGASGRTASRSAVSASISRGGFGSQATARSGWGGKSGSFFGG</sequence>
<dbReference type="InterPro" id="IPR009576">
    <property type="entry name" value="Biofilm_formation_YgiB"/>
</dbReference>
<feature type="compositionally biased region" description="Low complexity" evidence="1">
    <location>
        <begin position="204"/>
        <end position="219"/>
    </location>
</feature>
<dbReference type="RefSeq" id="WP_095065263.1">
    <property type="nucleotide sequence ID" value="NZ_CP116669.1"/>
</dbReference>
<reference evidence="3 4" key="1">
    <citation type="journal article" date="2020" name="Front. Microbiol.">
        <title>Toward Biorecycling: Isolation of a Soil Bacterium That Grows on a Polyurethane Oligomer and Monomer.</title>
        <authorList>
            <person name="Espinosa M.J.C."/>
            <person name="Blanco A.C."/>
            <person name="Schmidgall T."/>
            <person name="Atanasoff-Kardjalieff A.K."/>
            <person name="Kappelmeyer U."/>
            <person name="Tischler D."/>
            <person name="Pieper D.H."/>
            <person name="Heipieper H.J."/>
            <person name="Eberlein C."/>
        </authorList>
    </citation>
    <scope>NUCLEOTIDE SEQUENCE [LARGE SCALE GENOMIC DNA]</scope>
    <source>
        <strain evidence="3 4">TDA1</strain>
    </source>
</reference>
<dbReference type="Pfam" id="PF06693">
    <property type="entry name" value="DUF1190"/>
    <property type="match status" value="1"/>
</dbReference>
<keyword evidence="2" id="KW-0732">Signal</keyword>